<evidence type="ECO:0000313" key="2">
    <source>
        <dbReference type="Proteomes" id="UP001595976"/>
    </source>
</evidence>
<name>A0ABW0EX36_9HYPH</name>
<sequence>MDKKPDGEGSDLMRGSSRKPLAVLVSAAVTLVAAGEAAFAQHPGSAYRAGLNIARERNYANPHCFAQIFVRHARPHPDGRRGHWVAAASRAYQGELWNRCGISR</sequence>
<protein>
    <submittedName>
        <fullName evidence="1">Uncharacterized protein</fullName>
    </submittedName>
</protein>
<proteinExistence type="predicted"/>
<dbReference type="RefSeq" id="WP_158446584.1">
    <property type="nucleotide sequence ID" value="NZ_JAOAOS010000001.1"/>
</dbReference>
<gene>
    <name evidence="1" type="ORF">ACFPK2_02475</name>
</gene>
<keyword evidence="2" id="KW-1185">Reference proteome</keyword>
<dbReference type="Proteomes" id="UP001595976">
    <property type="component" value="Unassembled WGS sequence"/>
</dbReference>
<dbReference type="EMBL" id="JBHSLI010000001">
    <property type="protein sequence ID" value="MFC5291848.1"/>
    <property type="molecule type" value="Genomic_DNA"/>
</dbReference>
<evidence type="ECO:0000313" key="1">
    <source>
        <dbReference type="EMBL" id="MFC5291848.1"/>
    </source>
</evidence>
<comment type="caution">
    <text evidence="1">The sequence shown here is derived from an EMBL/GenBank/DDBJ whole genome shotgun (WGS) entry which is preliminary data.</text>
</comment>
<accession>A0ABW0EX36</accession>
<reference evidence="2" key="1">
    <citation type="journal article" date="2019" name="Int. J. Syst. Evol. Microbiol.">
        <title>The Global Catalogue of Microorganisms (GCM) 10K type strain sequencing project: providing services to taxonomists for standard genome sequencing and annotation.</title>
        <authorList>
            <consortium name="The Broad Institute Genomics Platform"/>
            <consortium name="The Broad Institute Genome Sequencing Center for Infectious Disease"/>
            <person name="Wu L."/>
            <person name="Ma J."/>
        </authorList>
    </citation>
    <scope>NUCLEOTIDE SEQUENCE [LARGE SCALE GENOMIC DNA]</scope>
    <source>
        <strain evidence="2">CGMCC 1.15643</strain>
    </source>
</reference>
<organism evidence="1 2">
    <name type="scientific">Bosea minatitlanensis</name>
    <dbReference type="NCBI Taxonomy" id="128782"/>
    <lineage>
        <taxon>Bacteria</taxon>
        <taxon>Pseudomonadati</taxon>
        <taxon>Pseudomonadota</taxon>
        <taxon>Alphaproteobacteria</taxon>
        <taxon>Hyphomicrobiales</taxon>
        <taxon>Boseaceae</taxon>
        <taxon>Bosea</taxon>
    </lineage>
</organism>